<protein>
    <recommendedName>
        <fullName evidence="1">GIY-YIG domain-containing protein</fullName>
    </recommendedName>
</protein>
<dbReference type="Proteomes" id="UP001597389">
    <property type="component" value="Unassembled WGS sequence"/>
</dbReference>
<dbReference type="InterPro" id="IPR000305">
    <property type="entry name" value="GIY-YIG_endonuc"/>
</dbReference>
<feature type="domain" description="GIY-YIG" evidence="1">
    <location>
        <begin position="14"/>
        <end position="99"/>
    </location>
</feature>
<dbReference type="CDD" id="cd10440">
    <property type="entry name" value="GIY-YIG_COG3680"/>
    <property type="match status" value="1"/>
</dbReference>
<sequence>MSHTKFSPSITKELGYYVYLYTDPRDGQTFYVGKGKGNRAFAHLDEDSEHEKVKIIHEIREAGLEPQIEVLVHGLEEEASLRVEAAVIDLLGKDKLTNKVGGYRSSSHGRMTLEQLRAIYEKEEVTVTDPAILIRISKLFRHNMSPAELYDATRHAWPVGDRANQIKYALAVYDGIVREVYEVSTWLEAGSTFLNKKPSGGRGVEKRKEFVGRVAAEEIRKKYLYKSVSNYFKKGQQFPFTYVGLAE</sequence>
<proteinExistence type="predicted"/>
<evidence type="ECO:0000259" key="1">
    <source>
        <dbReference type="PROSITE" id="PS50164"/>
    </source>
</evidence>
<dbReference type="Pfam" id="PF22945">
    <property type="entry name" value="LEM-3_GIY-YIG"/>
    <property type="match status" value="1"/>
</dbReference>
<dbReference type="EMBL" id="JBHUJB010000066">
    <property type="protein sequence ID" value="MFD2160048.1"/>
    <property type="molecule type" value="Genomic_DNA"/>
</dbReference>
<organism evidence="2 3">
    <name type="scientific">Rubritalea tangerina</name>
    <dbReference type="NCBI Taxonomy" id="430798"/>
    <lineage>
        <taxon>Bacteria</taxon>
        <taxon>Pseudomonadati</taxon>
        <taxon>Verrucomicrobiota</taxon>
        <taxon>Verrucomicrobiia</taxon>
        <taxon>Verrucomicrobiales</taxon>
        <taxon>Rubritaleaceae</taxon>
        <taxon>Rubritalea</taxon>
    </lineage>
</organism>
<dbReference type="RefSeq" id="WP_377090062.1">
    <property type="nucleotide sequence ID" value="NZ_JBHSJL010000014.1"/>
</dbReference>
<gene>
    <name evidence="2" type="ORF">ACFSW8_14160</name>
</gene>
<accession>A0ABW4ZDG9</accession>
<dbReference type="PROSITE" id="PS50164">
    <property type="entry name" value="GIY_YIG"/>
    <property type="match status" value="1"/>
</dbReference>
<evidence type="ECO:0000313" key="2">
    <source>
        <dbReference type="EMBL" id="MFD2160048.1"/>
    </source>
</evidence>
<keyword evidence="3" id="KW-1185">Reference proteome</keyword>
<name>A0ABW4ZDG9_9BACT</name>
<evidence type="ECO:0000313" key="3">
    <source>
        <dbReference type="Proteomes" id="UP001597389"/>
    </source>
</evidence>
<comment type="caution">
    <text evidence="2">The sequence shown here is derived from an EMBL/GenBank/DDBJ whole genome shotgun (WGS) entry which is preliminary data.</text>
</comment>
<reference evidence="3" key="1">
    <citation type="journal article" date="2019" name="Int. J. Syst. Evol. Microbiol.">
        <title>The Global Catalogue of Microorganisms (GCM) 10K type strain sequencing project: providing services to taxonomists for standard genome sequencing and annotation.</title>
        <authorList>
            <consortium name="The Broad Institute Genomics Platform"/>
            <consortium name="The Broad Institute Genome Sequencing Center for Infectious Disease"/>
            <person name="Wu L."/>
            <person name="Ma J."/>
        </authorList>
    </citation>
    <scope>NUCLEOTIDE SEQUENCE [LARGE SCALE GENOMIC DNA]</scope>
    <source>
        <strain evidence="3">CCUG 57942</strain>
    </source>
</reference>